<sequence>MNRKRAANAIEELDSKVLKEALDEAPSTSDWEEVNDLILRSSKMICRKSDPVAEGKRDSFLSDLHKIYGEQQGEQALTALENIVVTVAQIEAGYRDIQAGVPLSAIATLPKNLQISAVIARAIEEAQILARQAHDAVKSGGWQPGLPIIAEDDEGNSYDADGARAVLVINLGATLKFLMGRYGKKKAPVPLILPDPVDVSDDDIYKAGTALLASAALRRWRRIDERVRFWGGKIESYEQAQLPTEIDADVLRDYTSVLHHEFDFIANQRLTDVLMRTFVESLQANSPSVDPQTNRLAPEAFLSTDEHATYGTLISLLGTGTNGNEATYQHLSVAEWVRGYAVLRKIAADGEDAHPQKVSFSFEPGELEARLVEAGIGAPSAQRFLQYVTFGDHSDDLFDCPVLQFSNGEHLLFGPAAAHMVIPTVVLSNLGKLGEKFRAKGPAFERTVQSNLESAGFKPVHIHTFRNGEEYEIDVVLPWQGKLFLIECKTDGLSGGDPVAAYNFEKARDKHIVQIQRQIAGLRAHPDMLVEKGISDPEKLEWIPVLLYLFPYAMPVDDRGVCITDWAGLSRFFGPKEVHLPPVLHSAALHKASLHTRQGKLPTAAELKNYLRAPFQVTMKRASLELRREIIWLQDRKLACAVELGFRTPEFDELSKRLPNLSLGDQIKPIQPQ</sequence>
<evidence type="ECO:0000313" key="1">
    <source>
        <dbReference type="EMBL" id="QTG17459.1"/>
    </source>
</evidence>
<geneLocation type="plasmid" evidence="1 2">
    <name>pQ15_94_5</name>
</geneLocation>
<protein>
    <recommendedName>
        <fullName evidence="3">NERD domain-containing protein</fullName>
    </recommendedName>
</protein>
<dbReference type="InterPro" id="IPR011335">
    <property type="entry name" value="Restrct_endonuc-II-like"/>
</dbReference>
<dbReference type="SUPFAM" id="SSF52980">
    <property type="entry name" value="Restriction endonuclease-like"/>
    <property type="match status" value="1"/>
</dbReference>
<organism evidence="1 2">
    <name type="scientific">Agrobacterium tumefaciens</name>
    <dbReference type="NCBI Taxonomy" id="358"/>
    <lineage>
        <taxon>Bacteria</taxon>
        <taxon>Pseudomonadati</taxon>
        <taxon>Pseudomonadota</taxon>
        <taxon>Alphaproteobacteria</taxon>
        <taxon>Hyphomicrobiales</taxon>
        <taxon>Rhizobiaceae</taxon>
        <taxon>Rhizobium/Agrobacterium group</taxon>
        <taxon>Agrobacterium</taxon>
        <taxon>Agrobacterium tumefaciens complex</taxon>
    </lineage>
</organism>
<keyword evidence="1" id="KW-0614">Plasmid</keyword>
<dbReference type="AlphaFoldDB" id="A0AAJ4TDT8"/>
<evidence type="ECO:0000313" key="2">
    <source>
        <dbReference type="Proteomes" id="UP000663946"/>
    </source>
</evidence>
<dbReference type="RefSeq" id="WP_333723047.1">
    <property type="nucleotide sequence ID" value="NZ_CP049222.1"/>
</dbReference>
<dbReference type="Proteomes" id="UP000663946">
    <property type="component" value="Plasmid pQ15_94_5"/>
</dbReference>
<name>A0AAJ4TDT8_AGRTU</name>
<proteinExistence type="predicted"/>
<accession>A0AAJ4TDT8</accession>
<dbReference type="EMBL" id="CP049222">
    <property type="protein sequence ID" value="QTG17459.1"/>
    <property type="molecule type" value="Genomic_DNA"/>
</dbReference>
<evidence type="ECO:0008006" key="3">
    <source>
        <dbReference type="Google" id="ProtNLM"/>
    </source>
</evidence>
<reference evidence="1" key="1">
    <citation type="submission" date="2020-02" db="EMBL/GenBank/DDBJ databases">
        <title>Unexpected conservation and global transmission of agrobacterial virulence plasmids.</title>
        <authorList>
            <person name="Weisberg A.J."/>
            <person name="Davis E.W. II"/>
            <person name="Tabima J.R."/>
            <person name="Belcher M.S."/>
            <person name="Miller M."/>
            <person name="Kuo C.-H."/>
            <person name="Loper J.E."/>
            <person name="Grunwald N.J."/>
            <person name="Putnam M.L."/>
            <person name="Chang J.H."/>
        </authorList>
    </citation>
    <scope>NUCLEOTIDE SEQUENCE</scope>
    <source>
        <strain evidence="1">Q15/94</strain>
        <plasmid evidence="1">pQ15_94_5</plasmid>
    </source>
</reference>
<gene>
    <name evidence="1" type="ORF">G6M86_29715</name>
</gene>